<dbReference type="Gene3D" id="3.40.50.300">
    <property type="entry name" value="P-loop containing nucleotide triphosphate hydrolases"/>
    <property type="match status" value="1"/>
</dbReference>
<dbReference type="InterPro" id="IPR030381">
    <property type="entry name" value="G_DYNAMIN_dom"/>
</dbReference>
<dbReference type="InterPro" id="IPR027417">
    <property type="entry name" value="P-loop_NTPase"/>
</dbReference>
<evidence type="ECO:0000259" key="12">
    <source>
        <dbReference type="PROSITE" id="PS51718"/>
    </source>
</evidence>
<keyword evidence="9" id="KW-0342">GTP-binding</keyword>
<protein>
    <recommendedName>
        <fullName evidence="12">Dynamin-type G domain-containing protein</fullName>
    </recommendedName>
</protein>
<dbReference type="OrthoDB" id="6256226at2759"/>
<dbReference type="SUPFAM" id="SSF52540">
    <property type="entry name" value="P-loop containing nucleoside triphosphate hydrolases"/>
    <property type="match status" value="1"/>
</dbReference>
<dbReference type="PROSITE" id="PS51718">
    <property type="entry name" value="G_DYNAMIN_2"/>
    <property type="match status" value="1"/>
</dbReference>
<dbReference type="InterPro" id="IPR045063">
    <property type="entry name" value="Dynamin_N"/>
</dbReference>
<dbReference type="GO" id="GO:0005741">
    <property type="term" value="C:mitochondrial outer membrane"/>
    <property type="evidence" value="ECO:0007669"/>
    <property type="project" value="UniProtKB-SubCell"/>
</dbReference>
<keyword evidence="8" id="KW-0496">Mitochondrion</keyword>
<evidence type="ECO:0000256" key="1">
    <source>
        <dbReference type="ARBA" id="ARBA00004374"/>
    </source>
</evidence>
<sequence>MNGEAEPLLRFAEAKKVLGEIYTDLGKHVDELDEVYRGIVEPTGGGAGDSGECMVPDEQAAEIELFRESINTIMETFRRDNMKVVFFGRTSNGKSTTINAMLHAKILPQGMGHTTCCFLQVQGCNEDTGYLLLEDNPTRIPIDQLSKIGHALSSDNSGLPAMGQDSLLRVFYPKGRGETENRLLQNDVVILDSPGVDLSPEFDSWIDKHCLDADVFVLVLNAESTLTQAEKSFFHRVAKKLSKPNVFILNNRWDASAAESEHVEDVKQQHLTRFRQFLVNELEVATDRDVKDRIFFVSSREMLDSRLKARGLIKTPYQMDGHQVRAMEFEMFERQFEQCISRAAIRTKFEAHNRRANEIIARMRANVDVVHAAATKAKQSLEYSLKRSTQVFNDCRMNFAQFERAYREQTERLRAEVHLKVSADFSEEIMRLEAIVDRFNMPFLDTTQGIIEYKRILRQSVQALAEFTDKCVSSDLEARCTGGLMSRIWNLENDMFQYVTKILAEPYQHKLEEVWRYRAPFKFSICVDAPALTKDFHEDLEFRFTFGLSAIIRRIIAYRSGQPVTAIQANLLTPVALRNAGRSNEDLHNEAMQKAVEENAMMTQMVLTSASYLANGSIGLLVVGGIVYRAVGWRVIAVTAAAYGGLYVWERMRWNSHAKEQHLKEQFRSHLAARMQQVGAAHTTHCETQAMREMDQVFDGLRATVAGVHREMKDELDKSKKEIEKVDGTLKSLVTIKTEQLNMALKNGTDVDMDEGIADINIDDGFKYDIDLIKEELEYYKKKQEKRREDGDISDNDSAIDSARVWDLHVPPATRNGPRRKTDVCTVVQRAITLKNLHKVELLRYRACAEQYILTKDRLLFHLLAFIDLPKDQPPAYEDPPLYSVCNDAIVVDSNYQFKESDPQAQYGEEHLVNIATPYLATHVELREITNFVGKLESTKGLPAFWQIFLNFIRQFFADYGSAVSSLRRRKRLSIAALLERTRPIRECVHLLYVLTSAWFEAYKFDWLNVELAWNNVFVVMDQGAELNKDETTLVIQLQEGYCQLLLRIMDHIYSFGNVPKIHENYFILYNDPTDPELLITRSHPGVESLLWDDGLLLMVLRGARARFRLGPELDVAPVFSSAFYEYLKALGWSEGMFISFQHFRHSFRSAATSLTHELSNRLLLQIRAAGLHEYWQDMKEITCGRVAHCFAAYVYGCTSDPSKIVALDMTELYSSALLRSGMSQDRAKKWRLAQTAVSETDHLINCDLERPLSYVFRPSLIPAMNACMDNMFKIFRVVELLTSVSSDRKSADDYRQVNEDRAIAERRVTSIFDKHAEILERAEEVEEVDDTLAQAESELQALMARTDIRKQFHEIVDILKRLAEEIRLKSVSNDLTSDTLLRWHKTTVRTVEFLALIGAAMPVESVFHALHVRSVGDHNVKVFGGT</sequence>
<evidence type="ECO:0000313" key="14">
    <source>
        <dbReference type="Proteomes" id="UP000252519"/>
    </source>
</evidence>
<dbReference type="Proteomes" id="UP000252519">
    <property type="component" value="Unassembled WGS sequence"/>
</dbReference>
<proteinExistence type="predicted"/>
<feature type="coiled-coil region" evidence="11">
    <location>
        <begin position="1319"/>
        <end position="1346"/>
    </location>
</feature>
<evidence type="ECO:0000313" key="13">
    <source>
        <dbReference type="EMBL" id="RCN30631.1"/>
    </source>
</evidence>
<accession>A0A368FEL3</accession>
<dbReference type="GO" id="GO:0003924">
    <property type="term" value="F:GTPase activity"/>
    <property type="evidence" value="ECO:0007669"/>
    <property type="project" value="InterPro"/>
</dbReference>
<evidence type="ECO:0000256" key="2">
    <source>
        <dbReference type="ARBA" id="ARBA00022692"/>
    </source>
</evidence>
<reference evidence="13 14" key="1">
    <citation type="submission" date="2014-10" db="EMBL/GenBank/DDBJ databases">
        <title>Draft genome of the hookworm Ancylostoma caninum.</title>
        <authorList>
            <person name="Mitreva M."/>
        </authorList>
    </citation>
    <scope>NUCLEOTIDE SEQUENCE [LARGE SCALE GENOMIC DNA]</scope>
    <source>
        <strain evidence="13 14">Baltimore</strain>
    </source>
</reference>
<keyword evidence="2" id="KW-0812">Transmembrane</keyword>
<organism evidence="13 14">
    <name type="scientific">Ancylostoma caninum</name>
    <name type="common">Dog hookworm</name>
    <dbReference type="NCBI Taxonomy" id="29170"/>
    <lineage>
        <taxon>Eukaryota</taxon>
        <taxon>Metazoa</taxon>
        <taxon>Ecdysozoa</taxon>
        <taxon>Nematoda</taxon>
        <taxon>Chromadorea</taxon>
        <taxon>Rhabditida</taxon>
        <taxon>Rhabditina</taxon>
        <taxon>Rhabditomorpha</taxon>
        <taxon>Strongyloidea</taxon>
        <taxon>Ancylostomatidae</taxon>
        <taxon>Ancylostomatinae</taxon>
        <taxon>Ancylostoma</taxon>
    </lineage>
</organism>
<evidence type="ECO:0000256" key="7">
    <source>
        <dbReference type="ARBA" id="ARBA00023054"/>
    </source>
</evidence>
<evidence type="ECO:0000256" key="5">
    <source>
        <dbReference type="ARBA" id="ARBA00022801"/>
    </source>
</evidence>
<evidence type="ECO:0000256" key="3">
    <source>
        <dbReference type="ARBA" id="ARBA00022741"/>
    </source>
</evidence>
<keyword evidence="3" id="KW-0547">Nucleotide-binding</keyword>
<dbReference type="Pfam" id="PF04799">
    <property type="entry name" value="Fzo_mitofusin"/>
    <property type="match status" value="1"/>
</dbReference>
<comment type="caution">
    <text evidence="13">The sequence shown here is derived from an EMBL/GenBank/DDBJ whole genome shotgun (WGS) entry which is preliminary data.</text>
</comment>
<keyword evidence="7 11" id="KW-0175">Coiled coil</keyword>
<dbReference type="InterPro" id="IPR027094">
    <property type="entry name" value="Mitofusin_fam"/>
</dbReference>
<comment type="subcellular location">
    <subcellularLocation>
        <location evidence="1">Mitochondrion outer membrane</location>
        <topology evidence="1">Multi-pass membrane protein</topology>
    </subcellularLocation>
</comment>
<feature type="domain" description="Dynamin-type G" evidence="12">
    <location>
        <begin position="78"/>
        <end position="333"/>
    </location>
</feature>
<evidence type="ECO:0000256" key="9">
    <source>
        <dbReference type="ARBA" id="ARBA00023134"/>
    </source>
</evidence>
<dbReference type="EMBL" id="JOJR01001509">
    <property type="protein sequence ID" value="RCN30631.1"/>
    <property type="molecule type" value="Genomic_DNA"/>
</dbReference>
<evidence type="ECO:0000256" key="6">
    <source>
        <dbReference type="ARBA" id="ARBA00022989"/>
    </source>
</evidence>
<dbReference type="GO" id="GO:0008053">
    <property type="term" value="P:mitochondrial fusion"/>
    <property type="evidence" value="ECO:0007669"/>
    <property type="project" value="InterPro"/>
</dbReference>
<name>A0A368FEL3_ANCCA</name>
<evidence type="ECO:0000256" key="10">
    <source>
        <dbReference type="ARBA" id="ARBA00023136"/>
    </source>
</evidence>
<evidence type="ECO:0000256" key="11">
    <source>
        <dbReference type="SAM" id="Coils"/>
    </source>
</evidence>
<dbReference type="CDD" id="cd09912">
    <property type="entry name" value="DLP_2"/>
    <property type="match status" value="1"/>
</dbReference>
<dbReference type="InterPro" id="IPR006884">
    <property type="entry name" value="Fzo/mitofusin_HR2"/>
</dbReference>
<keyword evidence="5" id="KW-0378">Hydrolase</keyword>
<keyword evidence="6" id="KW-1133">Transmembrane helix</keyword>
<evidence type="ECO:0000256" key="8">
    <source>
        <dbReference type="ARBA" id="ARBA00023128"/>
    </source>
</evidence>
<dbReference type="Pfam" id="PF00350">
    <property type="entry name" value="Dynamin_N"/>
    <property type="match status" value="1"/>
</dbReference>
<evidence type="ECO:0000256" key="4">
    <source>
        <dbReference type="ARBA" id="ARBA00022787"/>
    </source>
</evidence>
<keyword evidence="14" id="KW-1185">Reference proteome</keyword>
<gene>
    <name evidence="13" type="ORF">ANCCAN_23597</name>
</gene>
<dbReference type="PANTHER" id="PTHR10465:SF3">
    <property type="entry name" value="TRANSMEMBRANE GTPASE MARF-RELATED"/>
    <property type="match status" value="1"/>
</dbReference>
<keyword evidence="4" id="KW-1000">Mitochondrion outer membrane</keyword>
<dbReference type="GO" id="GO:0005525">
    <property type="term" value="F:GTP binding"/>
    <property type="evidence" value="ECO:0007669"/>
    <property type="project" value="UniProtKB-KW"/>
</dbReference>
<dbReference type="PANTHER" id="PTHR10465">
    <property type="entry name" value="TRANSMEMBRANE GTPASE FZO1"/>
    <property type="match status" value="1"/>
</dbReference>
<keyword evidence="10" id="KW-0472">Membrane</keyword>
<dbReference type="GO" id="GO:0051646">
    <property type="term" value="P:mitochondrion localization"/>
    <property type="evidence" value="ECO:0007669"/>
    <property type="project" value="TreeGrafter"/>
</dbReference>
<dbReference type="FunFam" id="3.40.50.300:FF:002843">
    <property type="entry name" value="Mitofusin 2"/>
    <property type="match status" value="1"/>
</dbReference>
<dbReference type="STRING" id="29170.A0A368FEL3"/>